<dbReference type="AlphaFoldDB" id="A0A7S2N9P3"/>
<dbReference type="EMBL" id="HBGU01067939">
    <property type="protein sequence ID" value="CAD9528324.1"/>
    <property type="molecule type" value="Transcribed_RNA"/>
</dbReference>
<evidence type="ECO:0000313" key="5">
    <source>
        <dbReference type="EMBL" id="CAD9528324.1"/>
    </source>
</evidence>
<dbReference type="PROSITE" id="PS50222">
    <property type="entry name" value="EF_HAND_2"/>
    <property type="match status" value="2"/>
</dbReference>
<dbReference type="GO" id="GO:0005509">
    <property type="term" value="F:calcium ion binding"/>
    <property type="evidence" value="ECO:0007669"/>
    <property type="project" value="InterPro"/>
</dbReference>
<evidence type="ECO:0000259" key="4">
    <source>
        <dbReference type="PROSITE" id="PS50222"/>
    </source>
</evidence>
<organism evidence="5">
    <name type="scientific">Haptolina brevifila</name>
    <dbReference type="NCBI Taxonomy" id="156173"/>
    <lineage>
        <taxon>Eukaryota</taxon>
        <taxon>Haptista</taxon>
        <taxon>Haptophyta</taxon>
        <taxon>Prymnesiophyceae</taxon>
        <taxon>Prymnesiales</taxon>
        <taxon>Prymnesiaceae</taxon>
        <taxon>Haptolina</taxon>
    </lineage>
</organism>
<feature type="domain" description="EF-hand" evidence="4">
    <location>
        <begin position="12"/>
        <end position="47"/>
    </location>
</feature>
<feature type="coiled-coil region" evidence="2">
    <location>
        <begin position="124"/>
        <end position="233"/>
    </location>
</feature>
<evidence type="ECO:0000256" key="1">
    <source>
        <dbReference type="ARBA" id="ARBA00022837"/>
    </source>
</evidence>
<dbReference type="Gene3D" id="1.10.238.10">
    <property type="entry name" value="EF-hand"/>
    <property type="match status" value="1"/>
</dbReference>
<reference evidence="5" key="1">
    <citation type="submission" date="2021-01" db="EMBL/GenBank/DDBJ databases">
        <authorList>
            <person name="Corre E."/>
            <person name="Pelletier E."/>
            <person name="Niang G."/>
            <person name="Scheremetjew M."/>
            <person name="Finn R."/>
            <person name="Kale V."/>
            <person name="Holt S."/>
            <person name="Cochrane G."/>
            <person name="Meng A."/>
            <person name="Brown T."/>
            <person name="Cohen L."/>
        </authorList>
    </citation>
    <scope>NUCLEOTIDE SEQUENCE</scope>
    <source>
        <strain evidence="5">UTEX LB 985</strain>
    </source>
</reference>
<evidence type="ECO:0000256" key="3">
    <source>
        <dbReference type="SAM" id="MobiDB-lite"/>
    </source>
</evidence>
<dbReference type="CDD" id="cd00051">
    <property type="entry name" value="EFh"/>
    <property type="match status" value="1"/>
</dbReference>
<keyword evidence="1" id="KW-0106">Calcium</keyword>
<dbReference type="PROSITE" id="PS00018">
    <property type="entry name" value="EF_HAND_1"/>
    <property type="match status" value="2"/>
</dbReference>
<feature type="compositionally biased region" description="Polar residues" evidence="3">
    <location>
        <begin position="96"/>
        <end position="107"/>
    </location>
</feature>
<evidence type="ECO:0000256" key="2">
    <source>
        <dbReference type="SAM" id="Coils"/>
    </source>
</evidence>
<sequence length="350" mass="38352">MRYEEALRIAEARDRELREKFHRFDIDGSGTIEMEELLALMDDMGLLANLKCEPVDFAAEMFHKYDANQDGVLSFEEFKRFHNAAKDNAAGRQTRPRNSAASRTNSGLDPKLLEARKAAALESARNKALEADRIRKENAALKARIMAQAKAGGRDAKSLDAEYEAKRRELAEKRAREKAELQANLAKQNAAMKERIASVAGATITHLSAEHEAKRLELEKANLLRQQTAAAETIQRAHALKKKVSSVSAVTVNQLSMAEEEARAEVARKAAEARAAELARKEELNRSYRVKLDSVGAATVASLSAEEEAARAAQAAETAARKKAQDDALAARNRENAARIAATGSATLYG</sequence>
<accession>A0A7S2N9P3</accession>
<dbReference type="InterPro" id="IPR002048">
    <property type="entry name" value="EF_hand_dom"/>
</dbReference>
<proteinExistence type="predicted"/>
<dbReference type="InterPro" id="IPR011992">
    <property type="entry name" value="EF-hand-dom_pair"/>
</dbReference>
<dbReference type="Pfam" id="PF13499">
    <property type="entry name" value="EF-hand_7"/>
    <property type="match status" value="1"/>
</dbReference>
<gene>
    <name evidence="5" type="ORF">CBRE1094_LOCUS37041</name>
</gene>
<dbReference type="InterPro" id="IPR018247">
    <property type="entry name" value="EF_Hand_1_Ca_BS"/>
</dbReference>
<dbReference type="SMART" id="SM00054">
    <property type="entry name" value="EFh"/>
    <property type="match status" value="2"/>
</dbReference>
<feature type="region of interest" description="Disordered" evidence="3">
    <location>
        <begin position="86"/>
        <end position="109"/>
    </location>
</feature>
<name>A0A7S2N9P3_9EUKA</name>
<keyword evidence="2" id="KW-0175">Coiled coil</keyword>
<dbReference type="SUPFAM" id="SSF47473">
    <property type="entry name" value="EF-hand"/>
    <property type="match status" value="1"/>
</dbReference>
<protein>
    <recommendedName>
        <fullName evidence="4">EF-hand domain-containing protein</fullName>
    </recommendedName>
</protein>
<feature type="domain" description="EF-hand" evidence="4">
    <location>
        <begin position="53"/>
        <end position="88"/>
    </location>
</feature>